<reference evidence="2" key="1">
    <citation type="submission" date="2016-10" db="EMBL/GenBank/DDBJ databases">
        <title>Sequence of Gallionella enrichment culture.</title>
        <authorList>
            <person name="Poehlein A."/>
            <person name="Muehling M."/>
            <person name="Daniel R."/>
        </authorList>
    </citation>
    <scope>NUCLEOTIDE SEQUENCE</scope>
</reference>
<comment type="caution">
    <text evidence="2">The sequence shown here is derived from an EMBL/GenBank/DDBJ whole genome shotgun (WGS) entry which is preliminary data.</text>
</comment>
<dbReference type="PANTHER" id="PTHR42663">
    <property type="entry name" value="HYDROLASE C777.06C-RELATED-RELATED"/>
    <property type="match status" value="1"/>
</dbReference>
<dbReference type="SMART" id="SM00849">
    <property type="entry name" value="Lactamase_B"/>
    <property type="match status" value="1"/>
</dbReference>
<name>A0A1J5SWF4_9ZZZZ</name>
<dbReference type="Gene3D" id="3.60.15.10">
    <property type="entry name" value="Ribonuclease Z/Hydroxyacylglutathione hydrolase-like"/>
    <property type="match status" value="1"/>
</dbReference>
<accession>A0A1J5SWF4</accession>
<organism evidence="2">
    <name type="scientific">mine drainage metagenome</name>
    <dbReference type="NCBI Taxonomy" id="410659"/>
    <lineage>
        <taxon>unclassified sequences</taxon>
        <taxon>metagenomes</taxon>
        <taxon>ecological metagenomes</taxon>
    </lineage>
</organism>
<dbReference type="GO" id="GO:0042781">
    <property type="term" value="F:3'-tRNA processing endoribonuclease activity"/>
    <property type="evidence" value="ECO:0007669"/>
    <property type="project" value="UniProtKB-EC"/>
</dbReference>
<evidence type="ECO:0000259" key="1">
    <source>
        <dbReference type="SMART" id="SM00849"/>
    </source>
</evidence>
<dbReference type="InterPro" id="IPR036866">
    <property type="entry name" value="RibonucZ/Hydroxyglut_hydro"/>
</dbReference>
<sequence>MIGCGCDVCTSSDPNDNRLRSSILVESSTTSFVIDTTPDFRYQMLRIHNKKLDAVLFTHPHKDHIAGLDDVRAYNYLQQKPMEVFANTLTIEALKREYHYVFADKTYPGIPQIHLNIIDQTPFFIGNIYVIPILVWHLNMPVFGFRMNDFTYITDANRIDEPEKEKIKGSKVLVLNALRKATHISHFSLEQAVALSTELEAPEVYFTHISHQLGKHEDINKILPQHIRLAHDGLTLKLHG</sequence>
<dbReference type="AlphaFoldDB" id="A0A1J5SWF4"/>
<dbReference type="EMBL" id="MLJW01000016">
    <property type="protein sequence ID" value="OIR12865.1"/>
    <property type="molecule type" value="Genomic_DNA"/>
</dbReference>
<dbReference type="SUPFAM" id="SSF56281">
    <property type="entry name" value="Metallo-hydrolase/oxidoreductase"/>
    <property type="match status" value="1"/>
</dbReference>
<keyword evidence="2" id="KW-0378">Hydrolase</keyword>
<protein>
    <submittedName>
        <fullName evidence="2">Ribonuclease BN</fullName>
        <ecNumber evidence="2">3.1.26.11</ecNumber>
    </submittedName>
</protein>
<dbReference type="EC" id="3.1.26.11" evidence="2"/>
<proteinExistence type="predicted"/>
<dbReference type="CDD" id="cd16279">
    <property type="entry name" value="metallo-hydrolase-like_MBL-fold"/>
    <property type="match status" value="1"/>
</dbReference>
<dbReference type="Pfam" id="PF12706">
    <property type="entry name" value="Lactamase_B_2"/>
    <property type="match status" value="1"/>
</dbReference>
<evidence type="ECO:0000313" key="2">
    <source>
        <dbReference type="EMBL" id="OIR12865.1"/>
    </source>
</evidence>
<gene>
    <name evidence="2" type="primary">rbn_2</name>
    <name evidence="2" type="ORF">GALL_59320</name>
</gene>
<feature type="domain" description="Metallo-beta-lactamase" evidence="1">
    <location>
        <begin position="19"/>
        <end position="208"/>
    </location>
</feature>
<dbReference type="InterPro" id="IPR001279">
    <property type="entry name" value="Metallo-B-lactamas"/>
</dbReference>
<dbReference type="PANTHER" id="PTHR42663:SF6">
    <property type="entry name" value="HYDROLASE C777.06C-RELATED"/>
    <property type="match status" value="1"/>
</dbReference>